<reference evidence="2" key="1">
    <citation type="submission" date="2022-03" db="EMBL/GenBank/DDBJ databases">
        <title>Draft genome sequence of Aduncisulcus paluster, a free-living microaerophilic Fornicata.</title>
        <authorList>
            <person name="Yuyama I."/>
            <person name="Kume K."/>
            <person name="Tamura T."/>
            <person name="Inagaki Y."/>
            <person name="Hashimoto T."/>
        </authorList>
    </citation>
    <scope>NUCLEOTIDE SEQUENCE</scope>
    <source>
        <strain evidence="2">NY0171</strain>
    </source>
</reference>
<dbReference type="PANTHER" id="PTHR45527:SF10">
    <property type="entry name" value="PYOCHELIN SYNTHASE PCHF"/>
    <property type="match status" value="1"/>
</dbReference>
<dbReference type="EMBL" id="BQXS01008668">
    <property type="protein sequence ID" value="GKT30217.1"/>
    <property type="molecule type" value="Genomic_DNA"/>
</dbReference>
<dbReference type="PANTHER" id="PTHR45527">
    <property type="entry name" value="NONRIBOSOMAL PEPTIDE SYNTHETASE"/>
    <property type="match status" value="1"/>
</dbReference>
<comment type="caution">
    <text evidence="2">The sequence shown here is derived from an EMBL/GenBank/DDBJ whole genome shotgun (WGS) entry which is preliminary data.</text>
</comment>
<protein>
    <submittedName>
        <fullName evidence="2">Amino acid adenylation domain-containing protein</fullName>
    </submittedName>
</protein>
<keyword evidence="1" id="KW-0436">Ligase</keyword>
<keyword evidence="3" id="KW-1185">Reference proteome</keyword>
<dbReference type="SUPFAM" id="SSF56801">
    <property type="entry name" value="Acetyl-CoA synthetase-like"/>
    <property type="match status" value="1"/>
</dbReference>
<evidence type="ECO:0000256" key="1">
    <source>
        <dbReference type="ARBA" id="ARBA00022598"/>
    </source>
</evidence>
<proteinExistence type="predicted"/>
<organism evidence="2 3">
    <name type="scientific">Aduncisulcus paluster</name>
    <dbReference type="NCBI Taxonomy" id="2918883"/>
    <lineage>
        <taxon>Eukaryota</taxon>
        <taxon>Metamonada</taxon>
        <taxon>Carpediemonas-like organisms</taxon>
        <taxon>Aduncisulcus</taxon>
    </lineage>
</organism>
<feature type="non-terminal residue" evidence="2">
    <location>
        <position position="142"/>
    </location>
</feature>
<evidence type="ECO:0000313" key="2">
    <source>
        <dbReference type="EMBL" id="GKT30217.1"/>
    </source>
</evidence>
<dbReference type="Gene3D" id="3.30.559.30">
    <property type="entry name" value="Nonribosomal peptide synthetase, condensation domain"/>
    <property type="match status" value="1"/>
</dbReference>
<gene>
    <name evidence="2" type="ORF">ADUPG1_005436</name>
</gene>
<dbReference type="Proteomes" id="UP001057375">
    <property type="component" value="Unassembled WGS sequence"/>
</dbReference>
<name>A0ABQ5KCE2_9EUKA</name>
<feature type="non-terminal residue" evidence="2">
    <location>
        <position position="1"/>
    </location>
</feature>
<sequence length="142" mass="16321">LIREVPYGIFQTPQVQLDHQAWEDAGDLKWNWDFVEDRFPESMIKSMFESYSKLLVDLAESRSIWNEQIPVRLPESQRRQRITSNDTTAYLPPGLLHSPVMEMIRTTPQKTAIISGREKVSYKRLGETISSIAATLAELGVQ</sequence>
<evidence type="ECO:0000313" key="3">
    <source>
        <dbReference type="Proteomes" id="UP001057375"/>
    </source>
</evidence>
<accession>A0ABQ5KCE2</accession>
<dbReference type="SUPFAM" id="SSF52777">
    <property type="entry name" value="CoA-dependent acyltransferases"/>
    <property type="match status" value="1"/>
</dbReference>